<dbReference type="Proteomes" id="UP000565579">
    <property type="component" value="Unassembled WGS sequence"/>
</dbReference>
<comment type="cofactor">
    <cofactor evidence="9">
        <name>Zn(2+)</name>
        <dbReference type="ChEBI" id="CHEBI:29105"/>
    </cofactor>
    <text evidence="9">Binds 1 zinc ion per subunit.</text>
</comment>
<feature type="site" description="Transition state stabilizer" evidence="9">
    <location>
        <position position="79"/>
    </location>
</feature>
<keyword evidence="4 9" id="KW-0378">Hydrolase</keyword>
<evidence type="ECO:0000256" key="2">
    <source>
        <dbReference type="ARBA" id="ARBA00022670"/>
    </source>
</evidence>
<evidence type="ECO:0000313" key="10">
    <source>
        <dbReference type="EMBL" id="MBB6551780.1"/>
    </source>
</evidence>
<dbReference type="EC" id="3.4.13.22" evidence="9"/>
<dbReference type="GO" id="GO:0008237">
    <property type="term" value="F:metallopeptidase activity"/>
    <property type="evidence" value="ECO:0007669"/>
    <property type="project" value="UniProtKB-KW"/>
</dbReference>
<dbReference type="AlphaFoldDB" id="A0A7X0NY55"/>
<keyword evidence="6 9" id="KW-0224">Dipeptidase</keyword>
<feature type="binding site" evidence="9">
    <location>
        <position position="194"/>
    </location>
    <ligand>
        <name>Zn(2+)</name>
        <dbReference type="ChEBI" id="CHEBI:29105"/>
        <note>catalytic</note>
    </ligand>
</feature>
<dbReference type="PANTHER" id="PTHR43126:SF2">
    <property type="entry name" value="D-ALANYL-D-ALANINE DIPEPTIDASE"/>
    <property type="match status" value="1"/>
</dbReference>
<comment type="catalytic activity">
    <reaction evidence="1 9">
        <text>D-alanyl-D-alanine + H2O = 2 D-alanine</text>
        <dbReference type="Rhea" id="RHEA:20661"/>
        <dbReference type="ChEBI" id="CHEBI:15377"/>
        <dbReference type="ChEBI" id="CHEBI:57416"/>
        <dbReference type="ChEBI" id="CHEBI:57822"/>
        <dbReference type="EC" id="3.4.13.22"/>
    </reaction>
</comment>
<keyword evidence="7 9" id="KW-0482">Metalloprotease</keyword>
<feature type="active site" description="Proton donor/acceptor" evidence="9">
    <location>
        <position position="191"/>
    </location>
</feature>
<evidence type="ECO:0000256" key="6">
    <source>
        <dbReference type="ARBA" id="ARBA00022997"/>
    </source>
</evidence>
<comment type="similarity">
    <text evidence="9">Belongs to the peptidase M15D family.</text>
</comment>
<dbReference type="HAMAP" id="MF_01924">
    <property type="entry name" value="A_A_dipeptidase"/>
    <property type="match status" value="1"/>
</dbReference>
<dbReference type="InterPro" id="IPR009045">
    <property type="entry name" value="Zn_M74/Hedgehog-like"/>
</dbReference>
<feature type="binding site" evidence="9">
    <location>
        <position position="123"/>
    </location>
    <ligand>
        <name>Zn(2+)</name>
        <dbReference type="ChEBI" id="CHEBI:29105"/>
        <note>catalytic</note>
    </ligand>
</feature>
<keyword evidence="3 9" id="KW-0479">Metal-binding</keyword>
<sequence>MTDRPITLLSDPRVAAVPVIDCGEPLFDLRKLPALLLDDRQADEAGDYARLRIGLTDRLLVAQSKLPPGLRLLVVEGYRPLALQEKYFSRYRDELRRANPAWSEEHLRIQASRSLAPPEVAPHVCGAAVDLTLVAEDGVEVEMGTPVNAGPEESGGRCYTHHPEISAGARANRRLLCDAMSGAGFVNYPTEWWHWSYGDRYWALITGAPTAIYGPAGG</sequence>
<dbReference type="EMBL" id="JACHMI010000001">
    <property type="protein sequence ID" value="MBB6551780.1"/>
    <property type="molecule type" value="Genomic_DNA"/>
</dbReference>
<dbReference type="GO" id="GO:0008270">
    <property type="term" value="F:zinc ion binding"/>
    <property type="evidence" value="ECO:0007669"/>
    <property type="project" value="UniProtKB-UniRule"/>
</dbReference>
<dbReference type="Pfam" id="PF01427">
    <property type="entry name" value="Peptidase_M15"/>
    <property type="match status" value="1"/>
</dbReference>
<keyword evidence="2 9" id="KW-0645">Protease</keyword>
<protein>
    <recommendedName>
        <fullName evidence="9">D-alanyl-D-alanine dipeptidase</fullName>
        <shortName evidence="9">D-Ala-D-Ala dipeptidase</shortName>
        <ecNumber evidence="9">3.4.13.22</ecNumber>
    </recommendedName>
</protein>
<comment type="function">
    <text evidence="9">Catalyzes hydrolysis of the D-alanyl-D-alanine dipeptide.</text>
</comment>
<evidence type="ECO:0000256" key="5">
    <source>
        <dbReference type="ARBA" id="ARBA00022833"/>
    </source>
</evidence>
<evidence type="ECO:0000256" key="4">
    <source>
        <dbReference type="ARBA" id="ARBA00022801"/>
    </source>
</evidence>
<evidence type="ECO:0000256" key="8">
    <source>
        <dbReference type="ARBA" id="ARBA00023316"/>
    </source>
</evidence>
<dbReference type="PANTHER" id="PTHR43126">
    <property type="entry name" value="D-ALANYL-D-ALANINE DIPEPTIDASE"/>
    <property type="match status" value="1"/>
</dbReference>
<name>A0A7X0NY55_9ACTN</name>
<evidence type="ECO:0000256" key="1">
    <source>
        <dbReference type="ARBA" id="ARBA00001362"/>
    </source>
</evidence>
<evidence type="ECO:0000256" key="9">
    <source>
        <dbReference type="HAMAP-Rule" id="MF_01924"/>
    </source>
</evidence>
<dbReference type="CDD" id="cd14843">
    <property type="entry name" value="D-Ala-D-Ala_dipeptidase_like"/>
    <property type="match status" value="1"/>
</dbReference>
<comment type="caution">
    <text evidence="10">The sequence shown here is derived from an EMBL/GenBank/DDBJ whole genome shotgun (WGS) entry which is preliminary data.</text>
</comment>
<feature type="binding site" evidence="9">
    <location>
        <position position="130"/>
    </location>
    <ligand>
        <name>Zn(2+)</name>
        <dbReference type="ChEBI" id="CHEBI:29105"/>
        <note>catalytic</note>
    </ligand>
</feature>
<organism evidence="10 11">
    <name type="scientific">Nonomuraea rubra</name>
    <dbReference type="NCBI Taxonomy" id="46180"/>
    <lineage>
        <taxon>Bacteria</taxon>
        <taxon>Bacillati</taxon>
        <taxon>Actinomycetota</taxon>
        <taxon>Actinomycetes</taxon>
        <taxon>Streptosporangiales</taxon>
        <taxon>Streptosporangiaceae</taxon>
        <taxon>Nonomuraea</taxon>
    </lineage>
</organism>
<dbReference type="Gene3D" id="3.30.1380.10">
    <property type="match status" value="1"/>
</dbReference>
<accession>A0A7X0NY55</accession>
<keyword evidence="5 9" id="KW-0862">Zinc</keyword>
<reference evidence="10 11" key="1">
    <citation type="submission" date="2020-08" db="EMBL/GenBank/DDBJ databases">
        <title>Sequencing the genomes of 1000 actinobacteria strains.</title>
        <authorList>
            <person name="Klenk H.-P."/>
        </authorList>
    </citation>
    <scope>NUCLEOTIDE SEQUENCE [LARGE SCALE GENOMIC DNA]</scope>
    <source>
        <strain evidence="10 11">DSM 43768</strain>
    </source>
</reference>
<keyword evidence="8" id="KW-0961">Cell wall biogenesis/degradation</keyword>
<dbReference type="GO" id="GO:0160237">
    <property type="term" value="F:D-Ala-D-Ala dipeptidase activity"/>
    <property type="evidence" value="ECO:0007669"/>
    <property type="project" value="UniProtKB-EC"/>
</dbReference>
<evidence type="ECO:0000313" key="11">
    <source>
        <dbReference type="Proteomes" id="UP000565579"/>
    </source>
</evidence>
<dbReference type="RefSeq" id="WP_185105789.1">
    <property type="nucleotide sequence ID" value="NZ_JACHMI010000001.1"/>
</dbReference>
<gene>
    <name evidence="10" type="ORF">HD593_006575</name>
</gene>
<dbReference type="GO" id="GO:0006508">
    <property type="term" value="P:proteolysis"/>
    <property type="evidence" value="ECO:0007669"/>
    <property type="project" value="UniProtKB-KW"/>
</dbReference>
<dbReference type="GO" id="GO:0071555">
    <property type="term" value="P:cell wall organization"/>
    <property type="evidence" value="ECO:0007669"/>
    <property type="project" value="UniProtKB-KW"/>
</dbReference>
<evidence type="ECO:0000256" key="7">
    <source>
        <dbReference type="ARBA" id="ARBA00023049"/>
    </source>
</evidence>
<dbReference type="SUPFAM" id="SSF55166">
    <property type="entry name" value="Hedgehog/DD-peptidase"/>
    <property type="match status" value="1"/>
</dbReference>
<dbReference type="InterPro" id="IPR000755">
    <property type="entry name" value="A_A_dipeptidase"/>
</dbReference>
<proteinExistence type="inferred from homology"/>
<keyword evidence="11" id="KW-1185">Reference proteome</keyword>
<evidence type="ECO:0000256" key="3">
    <source>
        <dbReference type="ARBA" id="ARBA00022723"/>
    </source>
</evidence>